<evidence type="ECO:0000313" key="1">
    <source>
        <dbReference type="EMBL" id="JAU10180.1"/>
    </source>
</evidence>
<reference evidence="1" key="1">
    <citation type="submission" date="2016-07" db="EMBL/GenBank/DDBJ databases">
        <title>De novo transcriptome assembly of four accessions of the metal hyperaccumulator plant Noccaea caerulescens.</title>
        <authorList>
            <person name="Blande D."/>
            <person name="Halimaa P."/>
            <person name="Tervahauta A.I."/>
            <person name="Aarts M.G."/>
            <person name="Karenlampi S.O."/>
        </authorList>
    </citation>
    <scope>NUCLEOTIDE SEQUENCE</scope>
</reference>
<dbReference type="EMBL" id="GEVI01022140">
    <property type="protein sequence ID" value="JAU10180.1"/>
    <property type="molecule type" value="Transcribed_RNA"/>
</dbReference>
<dbReference type="AlphaFoldDB" id="A0A1J3D0P2"/>
<name>A0A1J3D0P2_NOCCA</name>
<gene>
    <name evidence="1" type="ORF">GA_TR18625_c0_g1_i1_g.59947</name>
</gene>
<organism evidence="1">
    <name type="scientific">Noccaea caerulescens</name>
    <name type="common">Alpine penny-cress</name>
    <name type="synonym">Thlaspi caerulescens</name>
    <dbReference type="NCBI Taxonomy" id="107243"/>
    <lineage>
        <taxon>Eukaryota</taxon>
        <taxon>Viridiplantae</taxon>
        <taxon>Streptophyta</taxon>
        <taxon>Embryophyta</taxon>
        <taxon>Tracheophyta</taxon>
        <taxon>Spermatophyta</taxon>
        <taxon>Magnoliopsida</taxon>
        <taxon>eudicotyledons</taxon>
        <taxon>Gunneridae</taxon>
        <taxon>Pentapetalae</taxon>
        <taxon>rosids</taxon>
        <taxon>malvids</taxon>
        <taxon>Brassicales</taxon>
        <taxon>Brassicaceae</taxon>
        <taxon>Coluteocarpeae</taxon>
        <taxon>Noccaea</taxon>
    </lineage>
</organism>
<accession>A0A1J3D0P2</accession>
<proteinExistence type="predicted"/>
<sequence length="81" mass="9719">MSYESSIEVAKFDGRRYYALWKTNMLAHMDILGLEESLKLEKEEDGEKYDGKFEEDKEHSILFESCFRREEEKGKEHDHPE</sequence>
<protein>
    <submittedName>
        <fullName evidence="1">Uncharacterized protein</fullName>
    </submittedName>
</protein>